<dbReference type="GO" id="GO:0016020">
    <property type="term" value="C:membrane"/>
    <property type="evidence" value="ECO:0007669"/>
    <property type="project" value="TreeGrafter"/>
</dbReference>
<proteinExistence type="predicted"/>
<organism evidence="1 2">
    <name type="scientific">Meloidogyne javanica</name>
    <name type="common">Root-knot nematode worm</name>
    <dbReference type="NCBI Taxonomy" id="6303"/>
    <lineage>
        <taxon>Eukaryota</taxon>
        <taxon>Metazoa</taxon>
        <taxon>Ecdysozoa</taxon>
        <taxon>Nematoda</taxon>
        <taxon>Chromadorea</taxon>
        <taxon>Rhabditida</taxon>
        <taxon>Tylenchina</taxon>
        <taxon>Tylenchomorpha</taxon>
        <taxon>Tylenchoidea</taxon>
        <taxon>Meloidogynidae</taxon>
        <taxon>Meloidogyninae</taxon>
        <taxon>Meloidogyne</taxon>
        <taxon>Meloidogyne incognita group</taxon>
    </lineage>
</organism>
<evidence type="ECO:0000313" key="1">
    <source>
        <dbReference type="Proteomes" id="UP000887561"/>
    </source>
</evidence>
<dbReference type="GO" id="GO:0000271">
    <property type="term" value="P:polysaccharide biosynthetic process"/>
    <property type="evidence" value="ECO:0007669"/>
    <property type="project" value="TreeGrafter"/>
</dbReference>
<evidence type="ECO:0000313" key="2">
    <source>
        <dbReference type="WBParaSite" id="scaffold34058_cov145.g21141"/>
    </source>
</evidence>
<protein>
    <submittedName>
        <fullName evidence="2">Acyl_transf_3 domain-containing protein</fullName>
    </submittedName>
</protein>
<dbReference type="AlphaFoldDB" id="A0A915MB99"/>
<dbReference type="WBParaSite" id="scaffold34058_cov145.g21141">
    <property type="protein sequence ID" value="scaffold34058_cov145.g21141"/>
    <property type="gene ID" value="scaffold34058_cov145.g21141"/>
</dbReference>
<keyword evidence="1" id="KW-1185">Reference proteome</keyword>
<reference evidence="2" key="1">
    <citation type="submission" date="2022-11" db="UniProtKB">
        <authorList>
            <consortium name="WormBaseParasite"/>
        </authorList>
    </citation>
    <scope>IDENTIFICATION</scope>
</reference>
<dbReference type="PANTHER" id="PTHR23028:SF53">
    <property type="entry name" value="ACYL_TRANSF_3 DOMAIN-CONTAINING PROTEIN"/>
    <property type="match status" value="1"/>
</dbReference>
<sequence length="202" mass="23555">MKREDIQGLRTVAVLAVILFHIWPQRFPSGYLGVDVITRLIMTESDFKLIRSNIYWSFGFLMNIRLMLNKGSDYFVMKVEMKLNLNMTRKIIDQIVKSPELSNNLTLYETIIINEKMLAATYHDLGNITTPNEVVNDKWKDKMDKITDLSNFKQTRDTVLKGLGKNSTWLLIGNSHAMVLTRHMERAFINDYSELYKFYTTG</sequence>
<accession>A0A915MB99</accession>
<dbReference type="Proteomes" id="UP000887561">
    <property type="component" value="Unplaced"/>
</dbReference>
<dbReference type="InterPro" id="IPR050879">
    <property type="entry name" value="Acyltransferase_3"/>
</dbReference>
<name>A0A915MB99_MELJA</name>
<dbReference type="PANTHER" id="PTHR23028">
    <property type="entry name" value="ACETYLTRANSFERASE"/>
    <property type="match status" value="1"/>
</dbReference>